<feature type="domain" description="ABC transmembrane type-1" evidence="13">
    <location>
        <begin position="326"/>
        <end position="663"/>
    </location>
</feature>
<feature type="transmembrane region" description="Helical" evidence="11">
    <location>
        <begin position="370"/>
        <end position="394"/>
    </location>
</feature>
<feature type="transmembrane region" description="Helical" evidence="11">
    <location>
        <begin position="505"/>
        <end position="531"/>
    </location>
</feature>
<dbReference type="CDD" id="cd03244">
    <property type="entry name" value="ABCC_MRP_domain2"/>
    <property type="match status" value="1"/>
</dbReference>
<dbReference type="GO" id="GO:0000329">
    <property type="term" value="C:fungal-type vacuole membrane"/>
    <property type="evidence" value="ECO:0007669"/>
    <property type="project" value="TreeGrafter"/>
</dbReference>
<dbReference type="Pfam" id="PF00664">
    <property type="entry name" value="ABC_membrane"/>
    <property type="match status" value="2"/>
</dbReference>
<evidence type="ECO:0000256" key="9">
    <source>
        <dbReference type="ARBA" id="ARBA00023180"/>
    </source>
</evidence>
<dbReference type="PROSITE" id="PS50929">
    <property type="entry name" value="ABC_TM1F"/>
    <property type="match status" value="2"/>
</dbReference>
<dbReference type="FunFam" id="1.20.1560.10:FF:000013">
    <property type="entry name" value="ABC transporter C family member 2"/>
    <property type="match status" value="1"/>
</dbReference>
<feature type="compositionally biased region" description="Low complexity" evidence="10">
    <location>
        <begin position="1001"/>
        <end position="1018"/>
    </location>
</feature>
<dbReference type="Pfam" id="PF00005">
    <property type="entry name" value="ABC_tran"/>
    <property type="match status" value="2"/>
</dbReference>
<keyword evidence="6" id="KW-0067">ATP-binding</keyword>
<feature type="domain" description="ABC transmembrane type-1" evidence="13">
    <location>
        <begin position="1121"/>
        <end position="1398"/>
    </location>
</feature>
<dbReference type="PANTHER" id="PTHR24223:SF353">
    <property type="entry name" value="ABC TRANSPORTER ATP-BINDING PROTEIN_PERMEASE VMR1-RELATED"/>
    <property type="match status" value="1"/>
</dbReference>
<accession>A0A2S5BAM3</accession>
<keyword evidence="2" id="KW-0813">Transport</keyword>
<gene>
    <name evidence="14" type="ORF">BMF94_3360</name>
</gene>
<dbReference type="CDD" id="cd18604">
    <property type="entry name" value="ABC_6TM_VMR1_D2_like"/>
    <property type="match status" value="1"/>
</dbReference>
<feature type="transmembrane region" description="Helical" evidence="11">
    <location>
        <begin position="1238"/>
        <end position="1271"/>
    </location>
</feature>
<dbReference type="STRING" id="741276.A0A2S5BAM3"/>
<evidence type="ECO:0000313" key="14">
    <source>
        <dbReference type="EMBL" id="POY73819.1"/>
    </source>
</evidence>
<feature type="region of interest" description="Disordered" evidence="10">
    <location>
        <begin position="1038"/>
        <end position="1090"/>
    </location>
</feature>
<dbReference type="FunFam" id="3.40.50.300:FF:001354">
    <property type="entry name" value="ATP-binding cassette (ABC) transporter, putative"/>
    <property type="match status" value="1"/>
</dbReference>
<feature type="transmembrane region" description="Helical" evidence="11">
    <location>
        <begin position="166"/>
        <end position="186"/>
    </location>
</feature>
<feature type="compositionally biased region" description="Polar residues" evidence="10">
    <location>
        <begin position="1038"/>
        <end position="1047"/>
    </location>
</feature>
<sequence length="1730" mass="190432">MLVFLLEQLHRRPDRTVPVPAWTIHLAVAASAVIVSLAVLVSNSQRQRAQLGAIRLPTTTEEERRDATLVEKDSESGVAEFYPRLRRKKLATLAVVAVLLALELFRVGWDSLAVGPNGWRNWLERVGMVVPWLSVLALAATSLVVEHDDQASPASALASIEEHWRLTVTAFVIAAVSLFVALIRLIVPRSAGISLVPSPALPTSIYRADLALLITSTLLQLAVVLLFGSTRRCAPLVHATMGKEIVAFPSCSPLSYILFAWITPVLKISYHVDVIGEDTLPTLSAADRAKNGWERIRASAHLMDEAPKGWNPLLWRIVVVNKRLFIWQIILSSMNAVLYYAPAFFLQKLVHFLETRQDRASRGDVSLHWGYVYCVGLLVGSVLEALVSGQLWFVSNSMLSTRIRVQLNALIFNKTLRRKDVSGVSNTRTRASAASSDDDDAESDSPAKDGATASDDSDESEDGDDSKVPVFKSKNSVTNLFAIDSERVSDFVTWSSSLYDAPIEILIGTVFLYNLIGYAALIGISVAVFFLPLNNWASRNFTVTQDRLMATRDKRVSLMNEVLSSIRMIKFYAFERAFEQRILAARAEELAALRYNYFLEVSFQGIWTISPILCVLVSFWAYTSPLLMHQTLTPSTAFAALAVWNELRFALNVVPDILQSALQSLVSLRRMEAYLRMPEIDHLPPVLEGEGDLPPSIDPRPEDEPPVRFDHATVTWPSDLTKAEKQAEAEDETLEQVKTFELQDLTIEFPKGEMSLVCGRLGSGKTLLLLSLLGEVDVLDGSVTCPRSSPAAIALPSLDWDSYLTEENWIAPSNVAFVPQTAWLQNASIRNNICFGLPFREKRYRDTLAACSLLTDLEILEDGDQTEIGEKGINLSGGQKARVSLARAVYSRASLLLLDDILSAVDAHTAAHIYEKCLKGPLLAGRTVILVSHHVQITAAGAALVVSLSNGRVAFQGTAEEFLESDGYKAVAGGDEDEITPMVSDGKKPPAARKTSSALVPPSASRKSSSASVTPAAAAKSKPRSFAQVAAQATGYESPSAYSTDVTSASEGGEDDSDSDPTIDGDEPKANGKLLSSPPEPEKKPRKLVEEEGRAVGRVSGAVWKLYLGMMGGILFWFCFAVIFAGAKLSDVAQTWWLGVWAGASDNPDQARSTNYYLVLYAVLSVSAVIIETLQWFVLYSGTLRVSSKLHERLLHAVLRAPLRWFDSQALGRIVNRFSKDLEGIDASLPDNLGRSLMYFLGVITTLTVVASSAPTFLIGFAVLFVAYYHHAKLFSHSAREFRRLDSVSKSPLFSVYSEAIAGVAVIRAFGSSARFMALMLERATTNVTFYWYLWGTNRWLSMRFTLLSALVVGLTGYVLIAAGDKMDAALAGFTLTFALNISNDILFLVRRYTSLELSMVGVERVKEFSEIKQEAAEIVEPRPPAHWPQGHIEVKKLRIRYAPELPDVLQDLTFSVKAGQKVGIVGSTGCGKSTLAASFFRFVEAHSGAIVVDGIDISKIGLLDLRSRLTIVPQDPVILSGSLRSTLDMFEQYDDAEIFDALRRVHLIREEENPDQQAEDGANRSVFWNLDAEVAEGGSNFSTGQRQLLCMARALLKRNKILLLDEATASTDHETDELITQTIRSEFSDSTLLVIAHRLRTIIDFDKVLLLDKGRLIEYESPAKLLDDPTSRFYALCRATGKKEFAVLKRMSQGKSRVTHKPRKLVRRVSSRLKPDGPNGSASVPKEQD</sequence>
<dbReference type="PROSITE" id="PS00211">
    <property type="entry name" value="ABC_TRANSPORTER_1"/>
    <property type="match status" value="1"/>
</dbReference>
<comment type="subcellular location">
    <subcellularLocation>
        <location evidence="1">Membrane</location>
        <topology evidence="1">Multi-pass membrane protein</topology>
    </subcellularLocation>
</comment>
<keyword evidence="8 11" id="KW-0472">Membrane</keyword>
<comment type="caution">
    <text evidence="14">The sequence shown here is derived from an EMBL/GenBank/DDBJ whole genome shotgun (WGS) entry which is preliminary data.</text>
</comment>
<feature type="transmembrane region" description="Helical" evidence="11">
    <location>
        <begin position="1106"/>
        <end position="1127"/>
    </location>
</feature>
<dbReference type="Proteomes" id="UP000237144">
    <property type="component" value="Unassembled WGS sequence"/>
</dbReference>
<keyword evidence="9" id="KW-0325">Glycoprotein</keyword>
<feature type="compositionally biased region" description="Acidic residues" evidence="10">
    <location>
        <begin position="455"/>
        <end position="464"/>
    </location>
</feature>
<evidence type="ECO:0000256" key="10">
    <source>
        <dbReference type="SAM" id="MobiDB-lite"/>
    </source>
</evidence>
<feature type="compositionally biased region" description="Acidic residues" evidence="10">
    <location>
        <begin position="1052"/>
        <end position="1065"/>
    </location>
</feature>
<feature type="transmembrane region" description="Helical" evidence="11">
    <location>
        <begin position="324"/>
        <end position="350"/>
    </location>
</feature>
<feature type="compositionally biased region" description="Basic residues" evidence="10">
    <location>
        <begin position="1698"/>
        <end position="1712"/>
    </location>
</feature>
<feature type="transmembrane region" description="Helical" evidence="11">
    <location>
        <begin position="1156"/>
        <end position="1179"/>
    </location>
</feature>
<keyword evidence="5" id="KW-0547">Nucleotide-binding</keyword>
<dbReference type="GO" id="GO:0005524">
    <property type="term" value="F:ATP binding"/>
    <property type="evidence" value="ECO:0007669"/>
    <property type="project" value="UniProtKB-KW"/>
</dbReference>
<feature type="transmembrane region" description="Helical" evidence="11">
    <location>
        <begin position="1291"/>
        <end position="1311"/>
    </location>
</feature>
<dbReference type="CDD" id="cd03250">
    <property type="entry name" value="ABCC_MRP_domain1"/>
    <property type="match status" value="1"/>
</dbReference>
<dbReference type="SUPFAM" id="SSF90123">
    <property type="entry name" value="ABC transporter transmembrane region"/>
    <property type="match status" value="2"/>
</dbReference>
<dbReference type="GO" id="GO:0140359">
    <property type="term" value="F:ABC-type transporter activity"/>
    <property type="evidence" value="ECO:0007669"/>
    <property type="project" value="InterPro"/>
</dbReference>
<dbReference type="InterPro" id="IPR036640">
    <property type="entry name" value="ABC1_TM_sf"/>
</dbReference>
<reference evidence="14 15" key="1">
    <citation type="journal article" date="2018" name="Front. Microbiol.">
        <title>Prospects for Fungal Bioremediation of Acidic Radioactive Waste Sites: Characterization and Genome Sequence of Rhodotorula taiwanensis MD1149.</title>
        <authorList>
            <person name="Tkavc R."/>
            <person name="Matrosova V.Y."/>
            <person name="Grichenko O.E."/>
            <person name="Gostincar C."/>
            <person name="Volpe R.P."/>
            <person name="Klimenkova P."/>
            <person name="Gaidamakova E.K."/>
            <person name="Zhou C.E."/>
            <person name="Stewart B.J."/>
            <person name="Lyman M.G."/>
            <person name="Malfatti S.A."/>
            <person name="Rubinfeld B."/>
            <person name="Courtot M."/>
            <person name="Singh J."/>
            <person name="Dalgard C.L."/>
            <person name="Hamilton T."/>
            <person name="Frey K.G."/>
            <person name="Gunde-Cimerman N."/>
            <person name="Dugan L."/>
            <person name="Daly M.J."/>
        </authorList>
    </citation>
    <scope>NUCLEOTIDE SEQUENCE [LARGE SCALE GENOMIC DNA]</scope>
    <source>
        <strain evidence="14 15">MD1149</strain>
    </source>
</reference>
<feature type="region of interest" description="Disordered" evidence="10">
    <location>
        <begin position="427"/>
        <end position="470"/>
    </location>
</feature>
<name>A0A2S5BAM3_9BASI</name>
<evidence type="ECO:0000259" key="12">
    <source>
        <dbReference type="PROSITE" id="PS50893"/>
    </source>
</evidence>
<evidence type="ECO:0000313" key="15">
    <source>
        <dbReference type="Proteomes" id="UP000237144"/>
    </source>
</evidence>
<evidence type="ECO:0000256" key="2">
    <source>
        <dbReference type="ARBA" id="ARBA00022448"/>
    </source>
</evidence>
<dbReference type="InterPro" id="IPR050173">
    <property type="entry name" value="ABC_transporter_C-like"/>
</dbReference>
<evidence type="ECO:0000256" key="4">
    <source>
        <dbReference type="ARBA" id="ARBA00022737"/>
    </source>
</evidence>
<evidence type="ECO:0000256" key="8">
    <source>
        <dbReference type="ARBA" id="ARBA00023136"/>
    </source>
</evidence>
<feature type="transmembrane region" description="Helical" evidence="11">
    <location>
        <begin position="20"/>
        <end position="41"/>
    </location>
</feature>
<dbReference type="FunFam" id="3.40.50.300:FF:000825">
    <property type="entry name" value="ABC bile acid transporter"/>
    <property type="match status" value="1"/>
</dbReference>
<evidence type="ECO:0000256" key="6">
    <source>
        <dbReference type="ARBA" id="ARBA00022840"/>
    </source>
</evidence>
<dbReference type="PANTHER" id="PTHR24223">
    <property type="entry name" value="ATP-BINDING CASSETTE SUB-FAMILY C"/>
    <property type="match status" value="1"/>
</dbReference>
<dbReference type="InterPro" id="IPR017871">
    <property type="entry name" value="ABC_transporter-like_CS"/>
</dbReference>
<dbReference type="InterPro" id="IPR027417">
    <property type="entry name" value="P-loop_NTPase"/>
</dbReference>
<evidence type="ECO:0000256" key="7">
    <source>
        <dbReference type="ARBA" id="ARBA00022989"/>
    </source>
</evidence>
<evidence type="ECO:0000256" key="5">
    <source>
        <dbReference type="ARBA" id="ARBA00022741"/>
    </source>
</evidence>
<organism evidence="14 15">
    <name type="scientific">Rhodotorula taiwanensis</name>
    <dbReference type="NCBI Taxonomy" id="741276"/>
    <lineage>
        <taxon>Eukaryota</taxon>
        <taxon>Fungi</taxon>
        <taxon>Dikarya</taxon>
        <taxon>Basidiomycota</taxon>
        <taxon>Pucciniomycotina</taxon>
        <taxon>Microbotryomycetes</taxon>
        <taxon>Sporidiobolales</taxon>
        <taxon>Sporidiobolaceae</taxon>
        <taxon>Rhodotorula</taxon>
    </lineage>
</organism>
<protein>
    <recommendedName>
        <fullName evidence="16">Multidrug resistance-associated ABC transporter</fullName>
    </recommendedName>
</protein>
<feature type="transmembrane region" description="Helical" evidence="11">
    <location>
        <begin position="206"/>
        <end position="227"/>
    </location>
</feature>
<evidence type="ECO:0008006" key="16">
    <source>
        <dbReference type="Google" id="ProtNLM"/>
    </source>
</evidence>
<feature type="compositionally biased region" description="Basic and acidic residues" evidence="10">
    <location>
        <begin position="1080"/>
        <end position="1090"/>
    </location>
</feature>
<feature type="transmembrane region" description="Helical" evidence="11">
    <location>
        <begin position="1345"/>
        <end position="1363"/>
    </location>
</feature>
<keyword evidence="7 11" id="KW-1133">Transmembrane helix</keyword>
<feature type="transmembrane region" description="Helical" evidence="11">
    <location>
        <begin position="90"/>
        <end position="109"/>
    </location>
</feature>
<feature type="domain" description="ABC transporter" evidence="12">
    <location>
        <begin position="727"/>
        <end position="975"/>
    </location>
</feature>
<evidence type="ECO:0000256" key="1">
    <source>
        <dbReference type="ARBA" id="ARBA00004141"/>
    </source>
</evidence>
<dbReference type="SMART" id="SM00382">
    <property type="entry name" value="AAA"/>
    <property type="match status" value="2"/>
</dbReference>
<feature type="transmembrane region" description="Helical" evidence="11">
    <location>
        <begin position="1369"/>
        <end position="1390"/>
    </location>
</feature>
<evidence type="ECO:0000256" key="11">
    <source>
        <dbReference type="SAM" id="Phobius"/>
    </source>
</evidence>
<proteinExistence type="predicted"/>
<dbReference type="Gene3D" id="1.20.1560.10">
    <property type="entry name" value="ABC transporter type 1, transmembrane domain"/>
    <property type="match status" value="2"/>
</dbReference>
<feature type="transmembrane region" description="Helical" evidence="11">
    <location>
        <begin position="129"/>
        <end position="145"/>
    </location>
</feature>
<dbReference type="InterPro" id="IPR003593">
    <property type="entry name" value="AAA+_ATPase"/>
</dbReference>
<keyword evidence="15" id="KW-1185">Reference proteome</keyword>
<dbReference type="InterPro" id="IPR011527">
    <property type="entry name" value="ABC1_TM_dom"/>
</dbReference>
<feature type="region of interest" description="Disordered" evidence="10">
    <location>
        <begin position="973"/>
        <end position="1018"/>
    </location>
</feature>
<dbReference type="Gene3D" id="3.40.50.300">
    <property type="entry name" value="P-loop containing nucleotide triphosphate hydrolases"/>
    <property type="match status" value="2"/>
</dbReference>
<dbReference type="InterPro" id="IPR003439">
    <property type="entry name" value="ABC_transporter-like_ATP-bd"/>
</dbReference>
<feature type="region of interest" description="Disordered" evidence="10">
    <location>
        <begin position="1693"/>
        <end position="1730"/>
    </location>
</feature>
<keyword evidence="4" id="KW-0677">Repeat</keyword>
<dbReference type="EMBL" id="PJQD01000035">
    <property type="protein sequence ID" value="POY73819.1"/>
    <property type="molecule type" value="Genomic_DNA"/>
</dbReference>
<feature type="transmembrane region" description="Helical" evidence="11">
    <location>
        <begin position="601"/>
        <end position="622"/>
    </location>
</feature>
<keyword evidence="3 11" id="KW-0812">Transmembrane</keyword>
<dbReference type="GO" id="GO:0016887">
    <property type="term" value="F:ATP hydrolysis activity"/>
    <property type="evidence" value="ECO:0007669"/>
    <property type="project" value="InterPro"/>
</dbReference>
<dbReference type="OrthoDB" id="6500128at2759"/>
<dbReference type="PROSITE" id="PS50893">
    <property type="entry name" value="ABC_TRANSPORTER_2"/>
    <property type="match status" value="2"/>
</dbReference>
<evidence type="ECO:0000259" key="13">
    <source>
        <dbReference type="PROSITE" id="PS50929"/>
    </source>
</evidence>
<evidence type="ECO:0000256" key="3">
    <source>
        <dbReference type="ARBA" id="ARBA00022692"/>
    </source>
</evidence>
<feature type="domain" description="ABC transporter" evidence="12">
    <location>
        <begin position="1435"/>
        <end position="1679"/>
    </location>
</feature>
<dbReference type="SUPFAM" id="SSF52540">
    <property type="entry name" value="P-loop containing nucleoside triphosphate hydrolases"/>
    <property type="match status" value="2"/>
</dbReference>
<dbReference type="CDD" id="cd18596">
    <property type="entry name" value="ABC_6TM_VMR1_D1_like"/>
    <property type="match status" value="1"/>
</dbReference>